<protein>
    <submittedName>
        <fullName evidence="2">Uncharacterized protein</fullName>
    </submittedName>
</protein>
<dbReference type="Proteomes" id="UP001597283">
    <property type="component" value="Unassembled WGS sequence"/>
</dbReference>
<dbReference type="EMBL" id="JBHUFC010000006">
    <property type="protein sequence ID" value="MFD1789076.1"/>
    <property type="molecule type" value="Genomic_DNA"/>
</dbReference>
<name>A0ABW4NG47_9SPHN</name>
<proteinExistence type="predicted"/>
<gene>
    <name evidence="2" type="ORF">ACFSC3_16050</name>
</gene>
<reference evidence="3" key="1">
    <citation type="journal article" date="2019" name="Int. J. Syst. Evol. Microbiol.">
        <title>The Global Catalogue of Microorganisms (GCM) 10K type strain sequencing project: providing services to taxonomists for standard genome sequencing and annotation.</title>
        <authorList>
            <consortium name="The Broad Institute Genomics Platform"/>
            <consortium name="The Broad Institute Genome Sequencing Center for Infectious Disease"/>
            <person name="Wu L."/>
            <person name="Ma J."/>
        </authorList>
    </citation>
    <scope>NUCLEOTIDE SEQUENCE [LARGE SCALE GENOMIC DNA]</scope>
    <source>
        <strain evidence="3">Q85</strain>
    </source>
</reference>
<organism evidence="2 3">
    <name type="scientific">Sphingomonas floccifaciens</name>
    <dbReference type="NCBI Taxonomy" id="1844115"/>
    <lineage>
        <taxon>Bacteria</taxon>
        <taxon>Pseudomonadati</taxon>
        <taxon>Pseudomonadota</taxon>
        <taxon>Alphaproteobacteria</taxon>
        <taxon>Sphingomonadales</taxon>
        <taxon>Sphingomonadaceae</taxon>
        <taxon>Sphingomonas</taxon>
    </lineage>
</organism>
<comment type="caution">
    <text evidence="2">The sequence shown here is derived from an EMBL/GenBank/DDBJ whole genome shotgun (WGS) entry which is preliminary data.</text>
</comment>
<dbReference type="RefSeq" id="WP_380941443.1">
    <property type="nucleotide sequence ID" value="NZ_JBHUFC010000006.1"/>
</dbReference>
<feature type="signal peptide" evidence="1">
    <location>
        <begin position="1"/>
        <end position="22"/>
    </location>
</feature>
<feature type="chain" id="PRO_5046833498" evidence="1">
    <location>
        <begin position="23"/>
        <end position="102"/>
    </location>
</feature>
<sequence>MFKLLSLIATPALALVATAGIAGEPTKSFTHDGVTYRYASTKSADGATILTGTALPTGEAFRLVIRDGNVTGHAGTRPVRFTVASAKVALARGTADRVANAD</sequence>
<accession>A0ABW4NG47</accession>
<evidence type="ECO:0000313" key="3">
    <source>
        <dbReference type="Proteomes" id="UP001597283"/>
    </source>
</evidence>
<evidence type="ECO:0000256" key="1">
    <source>
        <dbReference type="SAM" id="SignalP"/>
    </source>
</evidence>
<evidence type="ECO:0000313" key="2">
    <source>
        <dbReference type="EMBL" id="MFD1789076.1"/>
    </source>
</evidence>
<keyword evidence="1" id="KW-0732">Signal</keyword>
<keyword evidence="3" id="KW-1185">Reference proteome</keyword>